<gene>
    <name evidence="1" type="ORF">EGYM00163_LOCUS2352</name>
</gene>
<name>A0A7S4FFB5_9EUGL</name>
<dbReference type="AlphaFoldDB" id="A0A7S4FFB5"/>
<dbReference type="EMBL" id="HBJA01007525">
    <property type="protein sequence ID" value="CAE0791238.1"/>
    <property type="molecule type" value="Transcribed_RNA"/>
</dbReference>
<protein>
    <submittedName>
        <fullName evidence="1">Uncharacterized protein</fullName>
    </submittedName>
</protein>
<accession>A0A7S4FFB5</accession>
<reference evidence="1" key="1">
    <citation type="submission" date="2021-01" db="EMBL/GenBank/DDBJ databases">
        <authorList>
            <person name="Corre E."/>
            <person name="Pelletier E."/>
            <person name="Niang G."/>
            <person name="Scheremetjew M."/>
            <person name="Finn R."/>
            <person name="Kale V."/>
            <person name="Holt S."/>
            <person name="Cochrane G."/>
            <person name="Meng A."/>
            <person name="Brown T."/>
            <person name="Cohen L."/>
        </authorList>
    </citation>
    <scope>NUCLEOTIDE SEQUENCE</scope>
    <source>
        <strain evidence="1">CCMP1594</strain>
    </source>
</reference>
<organism evidence="1">
    <name type="scientific">Eutreptiella gymnastica</name>
    <dbReference type="NCBI Taxonomy" id="73025"/>
    <lineage>
        <taxon>Eukaryota</taxon>
        <taxon>Discoba</taxon>
        <taxon>Euglenozoa</taxon>
        <taxon>Euglenida</taxon>
        <taxon>Spirocuta</taxon>
        <taxon>Euglenophyceae</taxon>
        <taxon>Eutreptiales</taxon>
        <taxon>Eutreptiaceae</taxon>
        <taxon>Eutreptiella</taxon>
    </lineage>
</organism>
<proteinExistence type="predicted"/>
<sequence length="104" mass="11619">MDSLKPQGTLLPLVYGYLDKGVAYALPCAQFTYNGQPRTCATYHRKVNTHNKSTAVSFGHPAAQFQRPTQHKQRNFSMLKIAPKFMVQKLVETTPTDCSDMGVV</sequence>
<evidence type="ECO:0000313" key="1">
    <source>
        <dbReference type="EMBL" id="CAE0791238.1"/>
    </source>
</evidence>